<proteinExistence type="predicted"/>
<dbReference type="Proteomes" id="UP000799118">
    <property type="component" value="Unassembled WGS sequence"/>
</dbReference>
<reference evidence="1" key="1">
    <citation type="journal article" date="2019" name="Environ. Microbiol.">
        <title>Fungal ecological strategies reflected in gene transcription - a case study of two litter decomposers.</title>
        <authorList>
            <person name="Barbi F."/>
            <person name="Kohler A."/>
            <person name="Barry K."/>
            <person name="Baskaran P."/>
            <person name="Daum C."/>
            <person name="Fauchery L."/>
            <person name="Ihrmark K."/>
            <person name="Kuo A."/>
            <person name="LaButti K."/>
            <person name="Lipzen A."/>
            <person name="Morin E."/>
            <person name="Grigoriev I.V."/>
            <person name="Henrissat B."/>
            <person name="Lindahl B."/>
            <person name="Martin F."/>
        </authorList>
    </citation>
    <scope>NUCLEOTIDE SEQUENCE</scope>
    <source>
        <strain evidence="1">JB14</strain>
    </source>
</reference>
<protein>
    <submittedName>
        <fullName evidence="1">Uncharacterized protein</fullName>
    </submittedName>
</protein>
<name>A0A6A4H1W3_9AGAR</name>
<organism evidence="1 2">
    <name type="scientific">Gymnopus androsaceus JB14</name>
    <dbReference type="NCBI Taxonomy" id="1447944"/>
    <lineage>
        <taxon>Eukaryota</taxon>
        <taxon>Fungi</taxon>
        <taxon>Dikarya</taxon>
        <taxon>Basidiomycota</taxon>
        <taxon>Agaricomycotina</taxon>
        <taxon>Agaricomycetes</taxon>
        <taxon>Agaricomycetidae</taxon>
        <taxon>Agaricales</taxon>
        <taxon>Marasmiineae</taxon>
        <taxon>Omphalotaceae</taxon>
        <taxon>Gymnopus</taxon>
    </lineage>
</organism>
<evidence type="ECO:0000313" key="1">
    <source>
        <dbReference type="EMBL" id="KAE9391660.1"/>
    </source>
</evidence>
<dbReference type="AlphaFoldDB" id="A0A6A4H1W3"/>
<dbReference type="OrthoDB" id="3262464at2759"/>
<evidence type="ECO:0000313" key="2">
    <source>
        <dbReference type="Proteomes" id="UP000799118"/>
    </source>
</evidence>
<dbReference type="EMBL" id="ML769617">
    <property type="protein sequence ID" value="KAE9391660.1"/>
    <property type="molecule type" value="Genomic_DNA"/>
</dbReference>
<gene>
    <name evidence="1" type="ORF">BT96DRAFT_831754</name>
</gene>
<accession>A0A6A4H1W3</accession>
<keyword evidence="2" id="KW-1185">Reference proteome</keyword>
<sequence length="62" mass="7077">MQALQVLKFSIKSKGTLSFSQGLTQAEQLEYLESLTDDMFAVPTDMRAYIESLQSFKTFVTY</sequence>